<gene>
    <name evidence="1" type="ORF">AK812_SmicGene25140</name>
</gene>
<evidence type="ECO:0008006" key="3">
    <source>
        <dbReference type="Google" id="ProtNLM"/>
    </source>
</evidence>
<protein>
    <recommendedName>
        <fullName evidence="3">Ubiquitin-like domain-containing protein</fullName>
    </recommendedName>
</protein>
<dbReference type="SUPFAM" id="SSF50985">
    <property type="entry name" value="RCC1/BLIP-II"/>
    <property type="match status" value="1"/>
</dbReference>
<organism evidence="1 2">
    <name type="scientific">Symbiodinium microadriaticum</name>
    <name type="common">Dinoflagellate</name>
    <name type="synonym">Zooxanthella microadriatica</name>
    <dbReference type="NCBI Taxonomy" id="2951"/>
    <lineage>
        <taxon>Eukaryota</taxon>
        <taxon>Sar</taxon>
        <taxon>Alveolata</taxon>
        <taxon>Dinophyceae</taxon>
        <taxon>Suessiales</taxon>
        <taxon>Symbiodiniaceae</taxon>
        <taxon>Symbiodinium</taxon>
    </lineage>
</organism>
<dbReference type="EMBL" id="LSRX01000598">
    <property type="protein sequence ID" value="OLP92984.1"/>
    <property type="molecule type" value="Genomic_DNA"/>
</dbReference>
<accession>A0A1Q9DCP7</accession>
<proteinExistence type="predicted"/>
<comment type="caution">
    <text evidence="1">The sequence shown here is derived from an EMBL/GenBank/DDBJ whole genome shotgun (WGS) entry which is preliminary data.</text>
</comment>
<reference evidence="1 2" key="1">
    <citation type="submission" date="2016-02" db="EMBL/GenBank/DDBJ databases">
        <title>Genome analysis of coral dinoflagellate symbionts highlights evolutionary adaptations to a symbiotic lifestyle.</title>
        <authorList>
            <person name="Aranda M."/>
            <person name="Li Y."/>
            <person name="Liew Y.J."/>
            <person name="Baumgarten S."/>
            <person name="Simakov O."/>
            <person name="Wilson M."/>
            <person name="Piel J."/>
            <person name="Ashoor H."/>
            <person name="Bougouffa S."/>
            <person name="Bajic V.B."/>
            <person name="Ryu T."/>
            <person name="Ravasi T."/>
            <person name="Bayer T."/>
            <person name="Micklem G."/>
            <person name="Kim H."/>
            <person name="Bhak J."/>
            <person name="Lajeunesse T.C."/>
            <person name="Voolstra C.R."/>
        </authorList>
    </citation>
    <scope>NUCLEOTIDE SEQUENCE [LARGE SCALE GENOMIC DNA]</scope>
    <source>
        <strain evidence="1 2">CCMP2467</strain>
    </source>
</reference>
<dbReference type="InterPro" id="IPR051553">
    <property type="entry name" value="Ran_GTPase-activating"/>
</dbReference>
<keyword evidence="2" id="KW-1185">Reference proteome</keyword>
<dbReference type="Proteomes" id="UP000186817">
    <property type="component" value="Unassembled WGS sequence"/>
</dbReference>
<name>A0A1Q9DCP7_SYMMI</name>
<dbReference type="Gene3D" id="2.130.10.30">
    <property type="entry name" value="Regulator of chromosome condensation 1/beta-lactamase-inhibitor protein II"/>
    <property type="match status" value="2"/>
</dbReference>
<evidence type="ECO:0000313" key="1">
    <source>
        <dbReference type="EMBL" id="OLP92984.1"/>
    </source>
</evidence>
<evidence type="ECO:0000313" key="2">
    <source>
        <dbReference type="Proteomes" id="UP000186817"/>
    </source>
</evidence>
<dbReference type="AlphaFoldDB" id="A0A1Q9DCP7"/>
<dbReference type="InterPro" id="IPR009091">
    <property type="entry name" value="RCC1/BLIP-II"/>
</dbReference>
<dbReference type="PANTHER" id="PTHR45982:SF1">
    <property type="entry name" value="REGULATOR OF CHROMOSOME CONDENSATION"/>
    <property type="match status" value="1"/>
</dbReference>
<dbReference type="OrthoDB" id="5370059at2759"/>
<sequence>MSITVEVGLLSGKTACVRAGVDEDVATLKRRAQTALGVGKGQLVDSSGIFLDASVPIKHARLQNGDSLTLHINRVQVEATYDALAAILADGSVVTWGDAEHGGDSTAVQDQLKHVQQIQASDGAFAAILGDGSVVTWGEACHGGDSSAVQDQLRNVQQIQASSSAFAAILADGSVVTWGNPGTGGDSSDVQDQLKHVQQIQASQIAFAAILRDGSVVTWGDEAGGGDSCDVQHQLKNVQQIQACRLAFAAILVDGSVVTWGDVEEGGGDSSAVQEQLRHVQQIQASAGAFAAIRSDGSVVTWGPVEDGADSCSVQDQLKNVQQIQATNQAFAAILGDGSVVTWGDAEHGGDSTAVQDQLRNVQEIQATGSSFAAILGDGSVVTWGHSPSGGDCSAVQDELRNVRQIRASAGAFAAILRNGSVVTWGAACDGGDSSAVQDQLRNPEISDLAIPRHGTPHLWLCCTGAKRGKGNSPGAQHAAIGAQERSSKSLMKLLVPSVDQVIQNMEGTNFLKVNEHRFALHRQIVPRCQEFDDVGIAGFICTQRSQMLEKFSELGDMIFFLTNSRHWRQDASASVLPDPLTVSHQMKYIDASFKLFHELVKRTELLVIGDVRWGRRAAKMESKMHALASSVDSLAEVEAWEEVMKGLKLLVRLWLCTFLGIRKIESYFHKRGWLDLLNTLNGFGLGASDVFVKLVSVGAFKPLSLSIDHNMGNNEELARMGGARAKEENWNDDAE</sequence>
<dbReference type="PANTHER" id="PTHR45982">
    <property type="entry name" value="REGULATOR OF CHROMOSOME CONDENSATION"/>
    <property type="match status" value="1"/>
</dbReference>